<sequence>MTNIPMEKSLLYKSAQRATSAPEIITDEALKADVETRVEIPYKLFSKIWKDKEIPTVWTEVYLIELPMNLSSCSHSCNREITRLSILEKVLYRIPLN</sequence>
<accession>A0A9D4IU88</accession>
<evidence type="ECO:0000313" key="2">
    <source>
        <dbReference type="Proteomes" id="UP000828390"/>
    </source>
</evidence>
<name>A0A9D4IU88_DREPO</name>
<reference evidence="1" key="2">
    <citation type="submission" date="2020-11" db="EMBL/GenBank/DDBJ databases">
        <authorList>
            <person name="McCartney M.A."/>
            <person name="Auch B."/>
            <person name="Kono T."/>
            <person name="Mallez S."/>
            <person name="Becker A."/>
            <person name="Gohl D.M."/>
            <person name="Silverstein K.A.T."/>
            <person name="Koren S."/>
            <person name="Bechman K.B."/>
            <person name="Herman A."/>
            <person name="Abrahante J.E."/>
            <person name="Garbe J."/>
        </authorList>
    </citation>
    <scope>NUCLEOTIDE SEQUENCE</scope>
    <source>
        <strain evidence="1">Duluth1</strain>
        <tissue evidence="1">Whole animal</tissue>
    </source>
</reference>
<proteinExistence type="predicted"/>
<dbReference type="EMBL" id="JAIWYP010000008">
    <property type="protein sequence ID" value="KAH3786920.1"/>
    <property type="molecule type" value="Genomic_DNA"/>
</dbReference>
<dbReference type="AlphaFoldDB" id="A0A9D4IU88"/>
<protein>
    <submittedName>
        <fullName evidence="1">Uncharacterized protein</fullName>
    </submittedName>
</protein>
<gene>
    <name evidence="1" type="ORF">DPMN_165038</name>
</gene>
<dbReference type="Proteomes" id="UP000828390">
    <property type="component" value="Unassembled WGS sequence"/>
</dbReference>
<keyword evidence="2" id="KW-1185">Reference proteome</keyword>
<reference evidence="1" key="1">
    <citation type="journal article" date="2019" name="bioRxiv">
        <title>The Genome of the Zebra Mussel, Dreissena polymorpha: A Resource for Invasive Species Research.</title>
        <authorList>
            <person name="McCartney M.A."/>
            <person name="Auch B."/>
            <person name="Kono T."/>
            <person name="Mallez S."/>
            <person name="Zhang Y."/>
            <person name="Obille A."/>
            <person name="Becker A."/>
            <person name="Abrahante J.E."/>
            <person name="Garbe J."/>
            <person name="Badalamenti J.P."/>
            <person name="Herman A."/>
            <person name="Mangelson H."/>
            <person name="Liachko I."/>
            <person name="Sullivan S."/>
            <person name="Sone E.D."/>
            <person name="Koren S."/>
            <person name="Silverstein K.A.T."/>
            <person name="Beckman K.B."/>
            <person name="Gohl D.M."/>
        </authorList>
    </citation>
    <scope>NUCLEOTIDE SEQUENCE</scope>
    <source>
        <strain evidence="1">Duluth1</strain>
        <tissue evidence="1">Whole animal</tissue>
    </source>
</reference>
<comment type="caution">
    <text evidence="1">The sequence shown here is derived from an EMBL/GenBank/DDBJ whole genome shotgun (WGS) entry which is preliminary data.</text>
</comment>
<evidence type="ECO:0000313" key="1">
    <source>
        <dbReference type="EMBL" id="KAH3786920.1"/>
    </source>
</evidence>
<organism evidence="1 2">
    <name type="scientific">Dreissena polymorpha</name>
    <name type="common">Zebra mussel</name>
    <name type="synonym">Mytilus polymorpha</name>
    <dbReference type="NCBI Taxonomy" id="45954"/>
    <lineage>
        <taxon>Eukaryota</taxon>
        <taxon>Metazoa</taxon>
        <taxon>Spiralia</taxon>
        <taxon>Lophotrochozoa</taxon>
        <taxon>Mollusca</taxon>
        <taxon>Bivalvia</taxon>
        <taxon>Autobranchia</taxon>
        <taxon>Heteroconchia</taxon>
        <taxon>Euheterodonta</taxon>
        <taxon>Imparidentia</taxon>
        <taxon>Neoheterodontei</taxon>
        <taxon>Myida</taxon>
        <taxon>Dreissenoidea</taxon>
        <taxon>Dreissenidae</taxon>
        <taxon>Dreissena</taxon>
    </lineage>
</organism>